<organism evidence="2 3">
    <name type="scientific">Microbacterium esteraromaticum</name>
    <dbReference type="NCBI Taxonomy" id="57043"/>
    <lineage>
        <taxon>Bacteria</taxon>
        <taxon>Bacillati</taxon>
        <taxon>Actinomycetota</taxon>
        <taxon>Actinomycetes</taxon>
        <taxon>Micrococcales</taxon>
        <taxon>Microbacteriaceae</taxon>
        <taxon>Microbacterium</taxon>
    </lineage>
</organism>
<dbReference type="AlphaFoldDB" id="A0A1R4K4C4"/>
<feature type="transmembrane region" description="Helical" evidence="1">
    <location>
        <begin position="81"/>
        <end position="101"/>
    </location>
</feature>
<feature type="transmembrane region" description="Helical" evidence="1">
    <location>
        <begin position="21"/>
        <end position="43"/>
    </location>
</feature>
<dbReference type="OrthoDB" id="5082357at2"/>
<evidence type="ECO:0000313" key="3">
    <source>
        <dbReference type="Proteomes" id="UP000196320"/>
    </source>
</evidence>
<evidence type="ECO:0000256" key="1">
    <source>
        <dbReference type="SAM" id="Phobius"/>
    </source>
</evidence>
<dbReference type="EMBL" id="FUKO01000023">
    <property type="protein sequence ID" value="SJN39034.1"/>
    <property type="molecule type" value="Genomic_DNA"/>
</dbReference>
<keyword evidence="1" id="KW-1133">Transmembrane helix</keyword>
<name>A0A1R4K4C4_9MICO</name>
<dbReference type="Proteomes" id="UP000196320">
    <property type="component" value="Unassembled WGS sequence"/>
</dbReference>
<keyword evidence="1" id="KW-0472">Membrane</keyword>
<feature type="transmembrane region" description="Helical" evidence="1">
    <location>
        <begin position="49"/>
        <end position="69"/>
    </location>
</feature>
<evidence type="ECO:0000313" key="2">
    <source>
        <dbReference type="EMBL" id="SJN39034.1"/>
    </source>
</evidence>
<sequence length="109" mass="11701">MPSDRTDRPSRSDSEARHATRLSTWFALVAAALGVVLVIWPYLLPVGGPWVQLALGAMTLFFAFRARAIGMRGVKDYDGRLSLLAALAGFGILFFAGNAAFKVLMSLAG</sequence>
<proteinExistence type="predicted"/>
<reference evidence="2 3" key="1">
    <citation type="submission" date="2017-02" db="EMBL/GenBank/DDBJ databases">
        <authorList>
            <person name="Peterson S.W."/>
        </authorList>
    </citation>
    <scope>NUCLEOTIDE SEQUENCE [LARGE SCALE GENOMIC DNA]</scope>
    <source>
        <strain evidence="2 3">B Mb 05.01</strain>
    </source>
</reference>
<protein>
    <submittedName>
        <fullName evidence="2">Uncharacterized protein</fullName>
    </submittedName>
</protein>
<keyword evidence="1" id="KW-0812">Transmembrane</keyword>
<gene>
    <name evidence="2" type="ORF">FM104_10320</name>
</gene>
<accession>A0A1R4K4C4</accession>
<dbReference type="RefSeq" id="WP_087132150.1">
    <property type="nucleotide sequence ID" value="NZ_FUKO01000023.1"/>
</dbReference>
<keyword evidence="3" id="KW-1185">Reference proteome</keyword>